<dbReference type="Proteomes" id="UP000023435">
    <property type="component" value="Unassembled WGS sequence"/>
</dbReference>
<sequence>MSFSGHPDWRAPMQIGERIAYAAYDRPGAFALPPTQLAAQTLDETPPLRLDIFQQDRGSAGLERYSILSLAFAAQFGLDAARQAAFDAAQNVRLSPLPVEGGWLRLNAVQALDLPASLGELLPLDAASLGSMGLALRMDSAATDLFVAALQRGLLAVSAQAWLRVRGVADRLPLTMSFDPAALLTAIKSLGNGTTTVDHALLRQRLIDAPQTLGLGLAATSGDILKQPLADAVLDRIVARFASPQPSAADAPSGVRLVFDEAAMRSGTVQWNLAEPLLTPRLFVIEADPLGPLRTLPGGELHDTVVRRHDVRALASGWRTVTVRPNLPQRRIGVVSTQVELQLPAKPPARMFTIKTSTPLAASDRPITVDLRLSPKEALSYQWQTTAVVLSDGRAESIKGPVRKSEREHLLIEAEDFGLRFVPIEAEPAFLAQADVEVECVGTRKGRAWSVRGVLDDVSPSLAFAIPADVQDAQLRASARSRQDGRACAMAPVDADSLRLDAFSFEGAGSRELEAVCDFDDAAAQILIEIAPEDGTEQPARRRLLKFTRNTPRAHWTWLALSPFRSGYRWRWTAQSPWSDVLQPDTPLRLRSSDASRTNNGAGT</sequence>
<dbReference type="EMBL" id="JAJA02000001">
    <property type="protein sequence ID" value="KWS04712.1"/>
    <property type="molecule type" value="Genomic_DNA"/>
</dbReference>
<protein>
    <submittedName>
        <fullName evidence="1">Uncharacterized protein</fullName>
    </submittedName>
</protein>
<evidence type="ECO:0000313" key="1">
    <source>
        <dbReference type="EMBL" id="KWS04712.1"/>
    </source>
</evidence>
<keyword evidence="2" id="KW-1185">Reference proteome</keyword>
<organism evidence="1 2">
    <name type="scientific">Lysobacter capsici AZ78</name>
    <dbReference type="NCBI Taxonomy" id="1444315"/>
    <lineage>
        <taxon>Bacteria</taxon>
        <taxon>Pseudomonadati</taxon>
        <taxon>Pseudomonadota</taxon>
        <taxon>Gammaproteobacteria</taxon>
        <taxon>Lysobacterales</taxon>
        <taxon>Lysobacteraceae</taxon>
        <taxon>Lysobacter</taxon>
    </lineage>
</organism>
<reference evidence="1 2" key="1">
    <citation type="journal article" date="2014" name="Genome Announc.">
        <title>Draft Genome Sequence of Lysobacter capsici AZ78, a Bacterium Antagonistic to Plant-Pathogenic Oomycetes.</title>
        <authorList>
            <person name="Puopolo G."/>
            <person name="Sonego P."/>
            <person name="Engelen K."/>
            <person name="Pertot I."/>
        </authorList>
    </citation>
    <scope>NUCLEOTIDE SEQUENCE [LARGE SCALE GENOMIC DNA]</scope>
    <source>
        <strain evidence="1 2">AZ78</strain>
    </source>
</reference>
<proteinExistence type="predicted"/>
<accession>A0A108U8W7</accession>
<dbReference type="OrthoDB" id="6013041at2"/>
<name>A0A108U8W7_9GAMM</name>
<evidence type="ECO:0000313" key="2">
    <source>
        <dbReference type="Proteomes" id="UP000023435"/>
    </source>
</evidence>
<dbReference type="AlphaFoldDB" id="A0A108U8W7"/>
<gene>
    <name evidence="1" type="ORF">AZ78_2262</name>
</gene>
<dbReference type="RefSeq" id="WP_036108884.1">
    <property type="nucleotide sequence ID" value="NZ_JAJA02000001.1"/>
</dbReference>
<comment type="caution">
    <text evidence="1">The sequence shown here is derived from an EMBL/GenBank/DDBJ whole genome shotgun (WGS) entry which is preliminary data.</text>
</comment>